<protein>
    <submittedName>
        <fullName evidence="1">60S ribosome subunit biogenesis protein NIP7</fullName>
    </submittedName>
</protein>
<gene>
    <name evidence="1" type="ORF">F4820DRAFT_95762</name>
</gene>
<reference evidence="1 2" key="1">
    <citation type="journal article" date="2022" name="New Phytol.">
        <title>Ecological generalism drives hyperdiversity of secondary metabolite gene clusters in xylarialean endophytes.</title>
        <authorList>
            <person name="Franco M.E.E."/>
            <person name="Wisecaver J.H."/>
            <person name="Arnold A.E."/>
            <person name="Ju Y.M."/>
            <person name="Slot J.C."/>
            <person name="Ahrendt S."/>
            <person name="Moore L.P."/>
            <person name="Eastman K.E."/>
            <person name="Scott K."/>
            <person name="Konkel Z."/>
            <person name="Mondo S.J."/>
            <person name="Kuo A."/>
            <person name="Hayes R.D."/>
            <person name="Haridas S."/>
            <person name="Andreopoulos B."/>
            <person name="Riley R."/>
            <person name="LaButti K."/>
            <person name="Pangilinan J."/>
            <person name="Lipzen A."/>
            <person name="Amirebrahimi M."/>
            <person name="Yan J."/>
            <person name="Adam C."/>
            <person name="Keymanesh K."/>
            <person name="Ng V."/>
            <person name="Louie K."/>
            <person name="Northen T."/>
            <person name="Drula E."/>
            <person name="Henrissat B."/>
            <person name="Hsieh H.M."/>
            <person name="Youens-Clark K."/>
            <person name="Lutzoni F."/>
            <person name="Miadlikowska J."/>
            <person name="Eastwood D.C."/>
            <person name="Hamelin R.C."/>
            <person name="Grigoriev I.V."/>
            <person name="U'Ren J.M."/>
        </authorList>
    </citation>
    <scope>NUCLEOTIDE SEQUENCE [LARGE SCALE GENOMIC DNA]</scope>
    <source>
        <strain evidence="1 2">CBS 119005</strain>
    </source>
</reference>
<dbReference type="Proteomes" id="UP001497700">
    <property type="component" value="Unassembled WGS sequence"/>
</dbReference>
<name>A0ACB9YNK5_9PEZI</name>
<organism evidence="1 2">
    <name type="scientific">Hypoxylon rubiginosum</name>
    <dbReference type="NCBI Taxonomy" id="110542"/>
    <lineage>
        <taxon>Eukaryota</taxon>
        <taxon>Fungi</taxon>
        <taxon>Dikarya</taxon>
        <taxon>Ascomycota</taxon>
        <taxon>Pezizomycotina</taxon>
        <taxon>Sordariomycetes</taxon>
        <taxon>Xylariomycetidae</taxon>
        <taxon>Xylariales</taxon>
        <taxon>Hypoxylaceae</taxon>
        <taxon>Hypoxylon</taxon>
    </lineage>
</organism>
<keyword evidence="2" id="KW-1185">Reference proteome</keyword>
<sequence>MRPLTEQETKVLFEKLANYTGNSLKNLIAPLDDSPNADRYVFRLNRDRVYYVLLSVANLATSIARDNLASLGICLGKFTKSGKFRLHITALPILAEHARYKIWIKPNGEMPFLYGGNVVKAHVGRWSDDCPSHQGIVVYSMSDTPLGFGVTARSTAEARRLDPTGVVCFRQADCGEYLRDEDTLFAG</sequence>
<dbReference type="EMBL" id="MU393573">
    <property type="protein sequence ID" value="KAI4860787.1"/>
    <property type="molecule type" value="Genomic_DNA"/>
</dbReference>
<accession>A0ACB9YNK5</accession>
<evidence type="ECO:0000313" key="1">
    <source>
        <dbReference type="EMBL" id="KAI4860787.1"/>
    </source>
</evidence>
<proteinExistence type="predicted"/>
<evidence type="ECO:0000313" key="2">
    <source>
        <dbReference type="Proteomes" id="UP001497700"/>
    </source>
</evidence>
<comment type="caution">
    <text evidence="1">The sequence shown here is derived from an EMBL/GenBank/DDBJ whole genome shotgun (WGS) entry which is preliminary data.</text>
</comment>